<organism evidence="3 4">
    <name type="scientific">Candidatus Desantisbacteria bacterium CG_4_10_14_0_8_um_filter_48_22</name>
    <dbReference type="NCBI Taxonomy" id="1974543"/>
    <lineage>
        <taxon>Bacteria</taxon>
        <taxon>Candidatus Desantisiibacteriota</taxon>
    </lineage>
</organism>
<dbReference type="InterPro" id="IPR008927">
    <property type="entry name" value="6-PGluconate_DH-like_C_sf"/>
</dbReference>
<dbReference type="InterPro" id="IPR046826">
    <property type="entry name" value="PDH_N"/>
</dbReference>
<dbReference type="PROSITE" id="PS51176">
    <property type="entry name" value="PDH_ADH"/>
    <property type="match status" value="1"/>
</dbReference>
<evidence type="ECO:0000259" key="2">
    <source>
        <dbReference type="PROSITE" id="PS51176"/>
    </source>
</evidence>
<reference evidence="4" key="1">
    <citation type="submission" date="2017-09" db="EMBL/GenBank/DDBJ databases">
        <title>Depth-based differentiation of microbial function through sediment-hosted aquifers and enrichment of novel symbionts in the deep terrestrial subsurface.</title>
        <authorList>
            <person name="Probst A.J."/>
            <person name="Ladd B."/>
            <person name="Jarett J.K."/>
            <person name="Geller-Mcgrath D.E."/>
            <person name="Sieber C.M.K."/>
            <person name="Emerson J.B."/>
            <person name="Anantharaman K."/>
            <person name="Thomas B.C."/>
            <person name="Malmstrom R."/>
            <person name="Stieglmeier M."/>
            <person name="Klingl A."/>
            <person name="Woyke T."/>
            <person name="Ryan C.M."/>
            <person name="Banfield J.F."/>
        </authorList>
    </citation>
    <scope>NUCLEOTIDE SEQUENCE [LARGE SCALE GENOMIC DNA]</scope>
</reference>
<dbReference type="SUPFAM" id="SSF48179">
    <property type="entry name" value="6-phosphogluconate dehydrogenase C-terminal domain-like"/>
    <property type="match status" value="1"/>
</dbReference>
<feature type="domain" description="Prephenate/arogenate dehydrogenase" evidence="2">
    <location>
        <begin position="5"/>
        <end position="285"/>
    </location>
</feature>
<gene>
    <name evidence="3" type="ORF">COY52_04810</name>
</gene>
<dbReference type="Gene3D" id="1.10.3660.10">
    <property type="entry name" value="6-phosphogluconate dehydrogenase C-terminal like domain"/>
    <property type="match status" value="1"/>
</dbReference>
<dbReference type="Gene3D" id="3.40.50.720">
    <property type="entry name" value="NAD(P)-binding Rossmann-like Domain"/>
    <property type="match status" value="1"/>
</dbReference>
<dbReference type="SUPFAM" id="SSF51735">
    <property type="entry name" value="NAD(P)-binding Rossmann-fold domains"/>
    <property type="match status" value="1"/>
</dbReference>
<dbReference type="PANTHER" id="PTHR21363">
    <property type="entry name" value="PREPHENATE DEHYDROGENASE"/>
    <property type="match status" value="1"/>
</dbReference>
<dbReference type="AlphaFoldDB" id="A0A2M7SCS6"/>
<evidence type="ECO:0000313" key="3">
    <source>
        <dbReference type="EMBL" id="PIZ17284.1"/>
    </source>
</evidence>
<dbReference type="InterPro" id="IPR003099">
    <property type="entry name" value="Prephen_DH"/>
</dbReference>
<dbReference type="GO" id="GO:0070403">
    <property type="term" value="F:NAD+ binding"/>
    <property type="evidence" value="ECO:0007669"/>
    <property type="project" value="InterPro"/>
</dbReference>
<evidence type="ECO:0000256" key="1">
    <source>
        <dbReference type="ARBA" id="ARBA00023002"/>
    </source>
</evidence>
<proteinExistence type="predicted"/>
<dbReference type="GO" id="GO:0004665">
    <property type="term" value="F:prephenate dehydrogenase (NADP+) activity"/>
    <property type="evidence" value="ECO:0007669"/>
    <property type="project" value="InterPro"/>
</dbReference>
<dbReference type="EMBL" id="PFMR01000129">
    <property type="protein sequence ID" value="PIZ17284.1"/>
    <property type="molecule type" value="Genomic_DNA"/>
</dbReference>
<accession>A0A2M7SCS6</accession>
<dbReference type="FunFam" id="3.40.50.720:FF:000208">
    <property type="entry name" value="Prephenate dehydrogenase"/>
    <property type="match status" value="1"/>
</dbReference>
<comment type="caution">
    <text evidence="3">The sequence shown here is derived from an EMBL/GenBank/DDBJ whole genome shotgun (WGS) entry which is preliminary data.</text>
</comment>
<evidence type="ECO:0000313" key="4">
    <source>
        <dbReference type="Proteomes" id="UP000229307"/>
    </source>
</evidence>
<dbReference type="InterPro" id="IPR046825">
    <property type="entry name" value="PDH_C"/>
</dbReference>
<dbReference type="GO" id="GO:0006571">
    <property type="term" value="P:tyrosine biosynthetic process"/>
    <property type="evidence" value="ECO:0007669"/>
    <property type="project" value="InterPro"/>
</dbReference>
<dbReference type="Pfam" id="PF02153">
    <property type="entry name" value="PDH_N"/>
    <property type="match status" value="1"/>
</dbReference>
<dbReference type="PANTHER" id="PTHR21363:SF0">
    <property type="entry name" value="PREPHENATE DEHYDROGENASE [NADP(+)]"/>
    <property type="match status" value="1"/>
</dbReference>
<sequence>MKKLGNISIIGVGLIGGSLGMALRKKKAASGVTGVGRNRARLRKAVRLGAVDSCTTDLRAGVRDADIIVIAAPVGVIQGIVSRILPFLKKGCVITDTGSTKKALVADKIKPRFPNGIGFVGGHPLAGSQLGGVANARSNLFIGTVCVLTPVPGTDRKALAAVKRMWESAGASVELLSPAKHDEVLGLTSHLPHLVAVALVRSALGAEGAQRFIAGGFRDTTRVASSSGGMWRDIFVSNRAGVLKALKKFRSEILRIEGLIKSGNGASLARILDSAKRSRDAVFKT</sequence>
<protein>
    <submittedName>
        <fullName evidence="3">Prephenate dehydrogenase/arogenate dehydrogenase family protein</fullName>
    </submittedName>
</protein>
<dbReference type="Pfam" id="PF20463">
    <property type="entry name" value="PDH_C"/>
    <property type="match status" value="1"/>
</dbReference>
<dbReference type="GO" id="GO:0008977">
    <property type="term" value="F:prephenate dehydrogenase (NAD+) activity"/>
    <property type="evidence" value="ECO:0007669"/>
    <property type="project" value="InterPro"/>
</dbReference>
<keyword evidence="1" id="KW-0560">Oxidoreductase</keyword>
<name>A0A2M7SCS6_9BACT</name>
<dbReference type="InterPro" id="IPR036291">
    <property type="entry name" value="NAD(P)-bd_dom_sf"/>
</dbReference>
<dbReference type="InterPro" id="IPR050812">
    <property type="entry name" value="Preph/Arog_dehydrog"/>
</dbReference>
<dbReference type="Proteomes" id="UP000229307">
    <property type="component" value="Unassembled WGS sequence"/>
</dbReference>